<organism evidence="1 2">
    <name type="scientific">Sphaerisporangium rhizosphaerae</name>
    <dbReference type="NCBI Taxonomy" id="2269375"/>
    <lineage>
        <taxon>Bacteria</taxon>
        <taxon>Bacillati</taxon>
        <taxon>Actinomycetota</taxon>
        <taxon>Actinomycetes</taxon>
        <taxon>Streptosporangiales</taxon>
        <taxon>Streptosporangiaceae</taxon>
        <taxon>Sphaerisporangium</taxon>
    </lineage>
</organism>
<sequence>MSGSKRRVRILADEETAAFLADELAAAGESVVDRAPVADPGRLALDLGTVESIVALVSALFIEGPIIPRLWERMRSGKTQKLVFEGPLRKVTIEAKSDLTQEEIKAAFRLVTGMVEP</sequence>
<evidence type="ECO:0000313" key="2">
    <source>
        <dbReference type="Proteomes" id="UP001596496"/>
    </source>
</evidence>
<accession>A0ABW2NYP7</accession>
<proteinExistence type="predicted"/>
<protein>
    <recommendedName>
        <fullName evidence="3">Response regulator</fullName>
    </recommendedName>
</protein>
<dbReference type="EMBL" id="JBHTCG010000001">
    <property type="protein sequence ID" value="MFC7380678.1"/>
    <property type="molecule type" value="Genomic_DNA"/>
</dbReference>
<reference evidence="2" key="1">
    <citation type="journal article" date="2019" name="Int. J. Syst. Evol. Microbiol.">
        <title>The Global Catalogue of Microorganisms (GCM) 10K type strain sequencing project: providing services to taxonomists for standard genome sequencing and annotation.</title>
        <authorList>
            <consortium name="The Broad Institute Genomics Platform"/>
            <consortium name="The Broad Institute Genome Sequencing Center for Infectious Disease"/>
            <person name="Wu L."/>
            <person name="Ma J."/>
        </authorList>
    </citation>
    <scope>NUCLEOTIDE SEQUENCE [LARGE SCALE GENOMIC DNA]</scope>
    <source>
        <strain evidence="2">CECT 7649</strain>
    </source>
</reference>
<dbReference type="RefSeq" id="WP_380823709.1">
    <property type="nucleotide sequence ID" value="NZ_JBHTCG010000001.1"/>
</dbReference>
<keyword evidence="2" id="KW-1185">Reference proteome</keyword>
<gene>
    <name evidence="1" type="ORF">ACFQSB_00590</name>
</gene>
<comment type="caution">
    <text evidence="1">The sequence shown here is derived from an EMBL/GenBank/DDBJ whole genome shotgun (WGS) entry which is preliminary data.</text>
</comment>
<name>A0ABW2NYP7_9ACTN</name>
<evidence type="ECO:0000313" key="1">
    <source>
        <dbReference type="EMBL" id="MFC7380678.1"/>
    </source>
</evidence>
<dbReference type="Proteomes" id="UP001596496">
    <property type="component" value="Unassembled WGS sequence"/>
</dbReference>
<evidence type="ECO:0008006" key="3">
    <source>
        <dbReference type="Google" id="ProtNLM"/>
    </source>
</evidence>